<sequence length="767" mass="81496">MPATFVGVRHHSPACARLVAATIAAQRPAYVLVEGPADFNGRVNELLLGHELPIAIFSYYRDGKRANAAWSPLCAYSPEWVALTAAQQVGAEVKFIDLPAWHSALADRSNRYADAEQRYADAIDRLCRTFAVDNVDTLWDHLFEVPDDDGLAERLAAYFDLIRGEADADENDRAREAYMAEWVRAAVAQAGDRPVVVVTGGFHRPALVRLAADPASTVDWPALPALPDGALGGSYLVPYSFKRLDAFDGYQSGMPSPGYYQRVWQDGLEKAASGLVESVVARLRNRKQVVSTADLIAARATAGGLARLRGHRHPARTDVLDGLVAALVSNALDTPLPWTTRGHLATGTEPVVVEMVAALSGDQVGRLHPDSPLPPLVHDVTAELERHRLDVTGPLQLELTAEPDLARSQVLHRLRVLGIPGVRRDSGPDLGGAPLLDERWQLSPDADRLSALIEAGAYGATLVDAALAALDERVTGNDGDIGALAAVLFDAALCGLPDLSEKVRDAIARCVGRASELGPLGQALATVLGLWRHDRLLGSAHSPTLGALITSATTRVLWLAEGIHGGPAPANLGRVSALAAVRDALLHAGQELGLDREAPLALAHRLAVDQTVPPDLRGAALGFALSLGVAGEPSAAARGAARPEVLGDWLTGLFALARETLLAGDGEAGDPAGPTLLAVLDETISTMTEHDFLVALPALRQAFGFFPPRERETIARRLLDRRGVRASARDLLRVSVAPELLAQAAELEARVDELLAGEGLIDVEKSA</sequence>
<dbReference type="EMBL" id="JAMTCK010000002">
    <property type="protein sequence ID" value="MCP2164018.1"/>
    <property type="molecule type" value="Genomic_DNA"/>
</dbReference>
<organism evidence="1 2">
    <name type="scientific">Goodfellowiella coeruleoviolacea</name>
    <dbReference type="NCBI Taxonomy" id="334858"/>
    <lineage>
        <taxon>Bacteria</taxon>
        <taxon>Bacillati</taxon>
        <taxon>Actinomycetota</taxon>
        <taxon>Actinomycetes</taxon>
        <taxon>Pseudonocardiales</taxon>
        <taxon>Pseudonocardiaceae</taxon>
        <taxon>Goodfellowiella</taxon>
    </lineage>
</organism>
<evidence type="ECO:0000313" key="1">
    <source>
        <dbReference type="EMBL" id="MCP2164018.1"/>
    </source>
</evidence>
<dbReference type="RefSeq" id="WP_253767274.1">
    <property type="nucleotide sequence ID" value="NZ_JAMTCK010000002.1"/>
</dbReference>
<name>A0AAE3KJ71_9PSEU</name>
<evidence type="ECO:0000313" key="2">
    <source>
        <dbReference type="Proteomes" id="UP001206128"/>
    </source>
</evidence>
<dbReference type="Proteomes" id="UP001206128">
    <property type="component" value="Unassembled WGS sequence"/>
</dbReference>
<accession>A0AAE3KJ71</accession>
<comment type="caution">
    <text evidence="1">The sequence shown here is derived from an EMBL/GenBank/DDBJ whole genome shotgun (WGS) entry which is preliminary data.</text>
</comment>
<reference evidence="1" key="1">
    <citation type="submission" date="2022-06" db="EMBL/GenBank/DDBJ databases">
        <title>Genomic Encyclopedia of Archaeal and Bacterial Type Strains, Phase II (KMG-II): from individual species to whole genera.</title>
        <authorList>
            <person name="Goeker M."/>
        </authorList>
    </citation>
    <scope>NUCLEOTIDE SEQUENCE</scope>
    <source>
        <strain evidence="1">DSM 43935</strain>
    </source>
</reference>
<evidence type="ECO:0008006" key="3">
    <source>
        <dbReference type="Google" id="ProtNLM"/>
    </source>
</evidence>
<dbReference type="InterPro" id="IPR043737">
    <property type="entry name" value="DUF5682"/>
</dbReference>
<dbReference type="Pfam" id="PF18934">
    <property type="entry name" value="DUF5682"/>
    <property type="match status" value="1"/>
</dbReference>
<dbReference type="AlphaFoldDB" id="A0AAE3KJ71"/>
<keyword evidence="2" id="KW-1185">Reference proteome</keyword>
<proteinExistence type="predicted"/>
<protein>
    <recommendedName>
        <fullName evidence="3">4-aminobutyrate aminotransferase</fullName>
    </recommendedName>
</protein>
<gene>
    <name evidence="1" type="ORF">LX83_000858</name>
</gene>